<protein>
    <recommendedName>
        <fullName evidence="1">Imm-5-like domain-containing protein</fullName>
    </recommendedName>
</protein>
<name>A0A506YAG9_9MICO</name>
<sequence>MPADAPSSRPLSAQTLSETHRRVLAFWAADCVERVLPLFEAAAPHESRPRDGLARVRAYGRGELDTAGEIRRRFEAGRAAGVVSAPAAVAAARAVGQATGIAHMGAHALGAAAYAVRAARLGADSETDDPQRAADAEIAWQLADLTVEARDALRRLPALGADPAGPLGSGLLARGDLGDTIRALQAGIASR</sequence>
<evidence type="ECO:0000313" key="3">
    <source>
        <dbReference type="Proteomes" id="UP000316252"/>
    </source>
</evidence>
<dbReference type="OrthoDB" id="166981at2"/>
<dbReference type="AlphaFoldDB" id="A0A506YAG9"/>
<proteinExistence type="predicted"/>
<dbReference type="InterPro" id="IPR048667">
    <property type="entry name" value="Imm5-like"/>
</dbReference>
<gene>
    <name evidence="2" type="ORF">FJ657_05585</name>
</gene>
<feature type="domain" description="Imm-5-like" evidence="1">
    <location>
        <begin position="15"/>
        <end position="146"/>
    </location>
</feature>
<evidence type="ECO:0000259" key="1">
    <source>
        <dbReference type="Pfam" id="PF21805"/>
    </source>
</evidence>
<organism evidence="2 3">
    <name type="scientific">Schumannella soli</name>
    <dbReference type="NCBI Taxonomy" id="2590779"/>
    <lineage>
        <taxon>Bacteria</taxon>
        <taxon>Bacillati</taxon>
        <taxon>Actinomycetota</taxon>
        <taxon>Actinomycetes</taxon>
        <taxon>Micrococcales</taxon>
        <taxon>Microbacteriaceae</taxon>
        <taxon>Schumannella</taxon>
    </lineage>
</organism>
<accession>A0A506YAG9</accession>
<comment type="caution">
    <text evidence="2">The sequence shown here is derived from an EMBL/GenBank/DDBJ whole genome shotgun (WGS) entry which is preliminary data.</text>
</comment>
<dbReference type="Proteomes" id="UP000316252">
    <property type="component" value="Unassembled WGS sequence"/>
</dbReference>
<dbReference type="RefSeq" id="WP_141162621.1">
    <property type="nucleotide sequence ID" value="NZ_VHQG01000001.1"/>
</dbReference>
<evidence type="ECO:0000313" key="2">
    <source>
        <dbReference type="EMBL" id="TPW78097.1"/>
    </source>
</evidence>
<keyword evidence="3" id="KW-1185">Reference proteome</keyword>
<reference evidence="2 3" key="1">
    <citation type="submission" date="2019-06" db="EMBL/GenBank/DDBJ databases">
        <authorList>
            <person name="Li F."/>
        </authorList>
    </citation>
    <scope>NUCLEOTIDE SEQUENCE [LARGE SCALE GENOMIC DNA]</scope>
    <source>
        <strain evidence="2 3">10F1D-1</strain>
    </source>
</reference>
<dbReference type="EMBL" id="VHQG01000001">
    <property type="protein sequence ID" value="TPW78097.1"/>
    <property type="molecule type" value="Genomic_DNA"/>
</dbReference>
<dbReference type="Pfam" id="PF21805">
    <property type="entry name" value="Imm5_like"/>
    <property type="match status" value="1"/>
</dbReference>